<comment type="subcellular location">
    <subcellularLocation>
        <location evidence="1">Membrane</location>
        <topology evidence="1">Multi-pass membrane protein</topology>
    </subcellularLocation>
</comment>
<evidence type="ECO:0000313" key="11">
    <source>
        <dbReference type="Proteomes" id="UP000677265"/>
    </source>
</evidence>
<dbReference type="GO" id="GO:0016020">
    <property type="term" value="C:membrane"/>
    <property type="evidence" value="ECO:0007669"/>
    <property type="project" value="UniProtKB-SubCell"/>
</dbReference>
<keyword evidence="6 8" id="KW-1133">Transmembrane helix</keyword>
<organism evidence="9">
    <name type="scientific">Neobacillus citreus</name>
    <dbReference type="NCBI Taxonomy" id="2833578"/>
    <lineage>
        <taxon>Bacteria</taxon>
        <taxon>Bacillati</taxon>
        <taxon>Bacillota</taxon>
        <taxon>Bacilli</taxon>
        <taxon>Bacillales</taxon>
        <taxon>Bacillaceae</taxon>
        <taxon>Neobacillus</taxon>
    </lineage>
</organism>
<comment type="similarity">
    <text evidence="2">Belongs to the amino acid-polyamine-organocation (APC) superfamily. Spore germination protein (SGP) (TC 2.A.3.9) family.</text>
</comment>
<evidence type="ECO:0000256" key="3">
    <source>
        <dbReference type="ARBA" id="ARBA00022448"/>
    </source>
</evidence>
<dbReference type="AlphaFoldDB" id="A0A942T9T0"/>
<name>A0A942T9T0_9BACI</name>
<feature type="transmembrane region" description="Helical" evidence="8">
    <location>
        <begin position="186"/>
        <end position="208"/>
    </location>
</feature>
<reference evidence="9" key="1">
    <citation type="submission" date="2021-05" db="EMBL/GenBank/DDBJ databases">
        <title>Novel Bacillus species.</title>
        <authorList>
            <person name="Liu G."/>
        </authorList>
    </citation>
    <scope>NUCLEOTIDE SEQUENCE</scope>
    <source>
        <strain evidence="9 11">FJAT-50051</strain>
    </source>
</reference>
<feature type="transmembrane region" description="Helical" evidence="8">
    <location>
        <begin position="12"/>
        <end position="30"/>
    </location>
</feature>
<evidence type="ECO:0000256" key="6">
    <source>
        <dbReference type="ARBA" id="ARBA00022989"/>
    </source>
</evidence>
<evidence type="ECO:0000256" key="5">
    <source>
        <dbReference type="ARBA" id="ARBA00022692"/>
    </source>
</evidence>
<dbReference type="RefSeq" id="WP_213147603.1">
    <property type="nucleotide sequence ID" value="NZ_JAGYPE020000016.1"/>
</dbReference>
<keyword evidence="11" id="KW-1185">Reference proteome</keyword>
<dbReference type="GO" id="GO:0009847">
    <property type="term" value="P:spore germination"/>
    <property type="evidence" value="ECO:0007669"/>
    <property type="project" value="InterPro"/>
</dbReference>
<keyword evidence="5 8" id="KW-0812">Transmembrane</keyword>
<feature type="transmembrane region" description="Helical" evidence="8">
    <location>
        <begin position="220"/>
        <end position="242"/>
    </location>
</feature>
<proteinExistence type="inferred from homology"/>
<evidence type="ECO:0000256" key="4">
    <source>
        <dbReference type="ARBA" id="ARBA00022544"/>
    </source>
</evidence>
<comment type="caution">
    <text evidence="9">The sequence shown here is derived from an EMBL/GenBank/DDBJ whole genome shotgun (WGS) entry which is preliminary data.</text>
</comment>
<evidence type="ECO:0000256" key="1">
    <source>
        <dbReference type="ARBA" id="ARBA00004141"/>
    </source>
</evidence>
<evidence type="ECO:0000313" key="10">
    <source>
        <dbReference type="EMBL" id="MCH6266096.1"/>
    </source>
</evidence>
<accession>A0A942T9T0</accession>
<keyword evidence="7 8" id="KW-0472">Membrane</keyword>
<evidence type="ECO:0000256" key="2">
    <source>
        <dbReference type="ARBA" id="ARBA00007998"/>
    </source>
</evidence>
<feature type="transmembrane region" description="Helical" evidence="8">
    <location>
        <begin position="336"/>
        <end position="358"/>
    </location>
</feature>
<dbReference type="EMBL" id="JAGYPE020000016">
    <property type="protein sequence ID" value="MCH6266096.1"/>
    <property type="molecule type" value="Genomic_DNA"/>
</dbReference>
<protein>
    <submittedName>
        <fullName evidence="9">Endospore germination permease</fullName>
    </submittedName>
    <submittedName>
        <fullName evidence="10">Spore germination protein</fullName>
    </submittedName>
</protein>
<feature type="transmembrane region" description="Helical" evidence="8">
    <location>
        <begin position="270"/>
        <end position="294"/>
    </location>
</feature>
<evidence type="ECO:0000256" key="8">
    <source>
        <dbReference type="SAM" id="Phobius"/>
    </source>
</evidence>
<evidence type="ECO:0000256" key="7">
    <source>
        <dbReference type="ARBA" id="ARBA00023136"/>
    </source>
</evidence>
<gene>
    <name evidence="10" type="ORF">KHB02_011235</name>
    <name evidence="9" type="ORF">KHB02_41130</name>
</gene>
<feature type="transmembrane region" description="Helical" evidence="8">
    <location>
        <begin position="116"/>
        <end position="135"/>
    </location>
</feature>
<dbReference type="PANTHER" id="PTHR34975">
    <property type="entry name" value="SPORE GERMINATION PROTEIN A2"/>
    <property type="match status" value="1"/>
</dbReference>
<feature type="transmembrane region" description="Helical" evidence="8">
    <location>
        <begin position="78"/>
        <end position="96"/>
    </location>
</feature>
<keyword evidence="4" id="KW-0309">Germination</keyword>
<dbReference type="PANTHER" id="PTHR34975:SF2">
    <property type="entry name" value="SPORE GERMINATION PROTEIN A2"/>
    <property type="match status" value="1"/>
</dbReference>
<dbReference type="NCBIfam" id="TIGR00912">
    <property type="entry name" value="2A0309"/>
    <property type="match status" value="1"/>
</dbReference>
<feature type="transmembrane region" description="Helical" evidence="8">
    <location>
        <begin position="144"/>
        <end position="166"/>
    </location>
</feature>
<sequence>MEKAKIDARQLFSLMFLFQLGTGIVTSIGKHAKQDAWISIALGMAGALILFFFVYFQIFKRYPTLPFTGVLVQVFSKYIGLPLGFVYICYFFFAGAYNVRHLGDTMGTYILSETPVPVIIFISLLLVSYGCYLGIEVLGRSAEILIGAMVAFGVIGNITVIASGIIKIKNVQPVLEFGWLPVIKQAVPLTVFFPYGEVFLFLMIFPYLNQPKLVNRTGLLSILLSGLGLSWTFLLIISVIGVNAQDVEIPLLLAVEKINVGDIIQRMDSIVVGTFAVGFFAKIFLYVYVVVIGLADIFKFKRYQPLILPVVALIFITSVLGAKNKVLYQDFFYFKMWYVIGLPLLVVIPVIVLIVIWVRNYIGSSRTNIPNQKKS</sequence>
<dbReference type="Proteomes" id="UP000677265">
    <property type="component" value="Unassembled WGS sequence"/>
</dbReference>
<evidence type="ECO:0000313" key="9">
    <source>
        <dbReference type="EMBL" id="MBS4187783.1"/>
    </source>
</evidence>
<dbReference type="Pfam" id="PF03845">
    <property type="entry name" value="Spore_permease"/>
    <property type="match status" value="1"/>
</dbReference>
<dbReference type="InterPro" id="IPR004761">
    <property type="entry name" value="Spore_GerAB"/>
</dbReference>
<dbReference type="EMBL" id="JAGYPE010000009">
    <property type="protein sequence ID" value="MBS4187783.1"/>
    <property type="molecule type" value="Genomic_DNA"/>
</dbReference>
<keyword evidence="3" id="KW-0813">Transport</keyword>
<feature type="transmembrane region" description="Helical" evidence="8">
    <location>
        <begin position="36"/>
        <end position="58"/>
    </location>
</feature>
<feature type="transmembrane region" description="Helical" evidence="8">
    <location>
        <begin position="306"/>
        <end position="324"/>
    </location>
</feature>